<evidence type="ECO:0000313" key="13">
    <source>
        <dbReference type="Proteomes" id="UP000324629"/>
    </source>
</evidence>
<dbReference type="GO" id="GO:0043138">
    <property type="term" value="F:3'-5' DNA helicase activity"/>
    <property type="evidence" value="ECO:0007669"/>
    <property type="project" value="UniProtKB-EC"/>
</dbReference>
<keyword evidence="3" id="KW-0227">DNA damage</keyword>
<feature type="domain" description="Helicase C-terminal" evidence="11">
    <location>
        <begin position="356"/>
        <end position="560"/>
    </location>
</feature>
<dbReference type="GO" id="GO:0005634">
    <property type="term" value="C:nucleus"/>
    <property type="evidence" value="ECO:0007669"/>
    <property type="project" value="UniProtKB-SubCell"/>
</dbReference>
<comment type="subcellular location">
    <subcellularLocation>
        <location evidence="1">Nucleus</location>
    </subcellularLocation>
</comment>
<dbReference type="InterPro" id="IPR011545">
    <property type="entry name" value="DEAD/DEAH_box_helicase_dom"/>
</dbReference>
<dbReference type="EMBL" id="QNGE01000374">
    <property type="protein sequence ID" value="KAA3680702.1"/>
    <property type="molecule type" value="Genomic_DNA"/>
</dbReference>
<reference evidence="12 13" key="1">
    <citation type="journal article" date="2019" name="Gigascience">
        <title>Whole-genome sequence of the oriental lung fluke Paragonimus westermani.</title>
        <authorList>
            <person name="Oey H."/>
            <person name="Zakrzewski M."/>
            <person name="Narain K."/>
            <person name="Devi K.R."/>
            <person name="Agatsuma T."/>
            <person name="Nawaratna S."/>
            <person name="Gobert G.N."/>
            <person name="Jones M.K."/>
            <person name="Ragan M.A."/>
            <person name="McManus D.P."/>
            <person name="Krause L."/>
        </authorList>
    </citation>
    <scope>NUCLEOTIDE SEQUENCE [LARGE SCALE GENOMIC DNA]</scope>
    <source>
        <strain evidence="12 13">IND2009</strain>
    </source>
</reference>
<dbReference type="PROSITE" id="PS51192">
    <property type="entry name" value="HELICASE_ATP_BIND_1"/>
    <property type="match status" value="1"/>
</dbReference>
<gene>
    <name evidence="12" type="ORF">DEA37_0014974</name>
</gene>
<dbReference type="Gene3D" id="3.40.50.300">
    <property type="entry name" value="P-loop containing nucleotide triphosphate hydrolases"/>
    <property type="match status" value="2"/>
</dbReference>
<dbReference type="GO" id="GO:0006281">
    <property type="term" value="P:DNA repair"/>
    <property type="evidence" value="ECO:0007669"/>
    <property type="project" value="UniProtKB-KW"/>
</dbReference>
<proteinExistence type="predicted"/>
<comment type="caution">
    <text evidence="12">The sequence shown here is derived from an EMBL/GenBank/DDBJ whole genome shotgun (WGS) entry which is preliminary data.</text>
</comment>
<feature type="domain" description="Helicase ATP-binding" evidence="10">
    <location>
        <begin position="99"/>
        <end position="272"/>
    </location>
</feature>
<evidence type="ECO:0000256" key="8">
    <source>
        <dbReference type="ARBA" id="ARBA00023242"/>
    </source>
</evidence>
<keyword evidence="2" id="KW-0547">Nucleotide-binding</keyword>
<evidence type="ECO:0000259" key="10">
    <source>
        <dbReference type="PROSITE" id="PS51192"/>
    </source>
</evidence>
<dbReference type="Pfam" id="PF20470">
    <property type="entry name" value="HTH_61"/>
    <property type="match status" value="1"/>
</dbReference>
<keyword evidence="7" id="KW-0234">DNA repair</keyword>
<dbReference type="FunFam" id="3.40.50.300:FF:000813">
    <property type="entry name" value="helicase POLQ-like isoform X1"/>
    <property type="match status" value="1"/>
</dbReference>
<dbReference type="SMART" id="SM00487">
    <property type="entry name" value="DEXDc"/>
    <property type="match status" value="1"/>
</dbReference>
<evidence type="ECO:0000256" key="2">
    <source>
        <dbReference type="ARBA" id="ARBA00022741"/>
    </source>
</evidence>
<dbReference type="PANTHER" id="PTHR47961">
    <property type="entry name" value="DNA POLYMERASE THETA, PUTATIVE (AFU_ORTHOLOGUE AFUA_1G05260)-RELATED"/>
    <property type="match status" value="1"/>
</dbReference>
<dbReference type="Pfam" id="PF00270">
    <property type="entry name" value="DEAD"/>
    <property type="match status" value="1"/>
</dbReference>
<dbReference type="SMART" id="SM00490">
    <property type="entry name" value="HELICc"/>
    <property type="match status" value="1"/>
</dbReference>
<dbReference type="AlphaFoldDB" id="A0A5J4NZI9"/>
<keyword evidence="5 12" id="KW-0347">Helicase</keyword>
<dbReference type="Pfam" id="PF00271">
    <property type="entry name" value="Helicase_C"/>
    <property type="match status" value="1"/>
</dbReference>
<keyword evidence="8" id="KW-0539">Nucleus</keyword>
<keyword evidence="6" id="KW-0067">ATP-binding</keyword>
<dbReference type="GO" id="GO:0016787">
    <property type="term" value="F:hydrolase activity"/>
    <property type="evidence" value="ECO:0007669"/>
    <property type="project" value="UniProtKB-KW"/>
</dbReference>
<dbReference type="Proteomes" id="UP000324629">
    <property type="component" value="Unassembled WGS sequence"/>
</dbReference>
<dbReference type="SUPFAM" id="SSF52540">
    <property type="entry name" value="P-loop containing nucleoside triphosphate hydrolases"/>
    <property type="match status" value="1"/>
</dbReference>
<dbReference type="CDD" id="cd18795">
    <property type="entry name" value="SF2_C_Ski2"/>
    <property type="match status" value="1"/>
</dbReference>
<comment type="catalytic activity">
    <reaction evidence="9">
        <text>ATP + H2O = ADP + phosphate + H(+)</text>
        <dbReference type="Rhea" id="RHEA:13065"/>
        <dbReference type="ChEBI" id="CHEBI:15377"/>
        <dbReference type="ChEBI" id="CHEBI:15378"/>
        <dbReference type="ChEBI" id="CHEBI:30616"/>
        <dbReference type="ChEBI" id="CHEBI:43474"/>
        <dbReference type="ChEBI" id="CHEBI:456216"/>
        <dbReference type="EC" id="5.6.2.4"/>
    </reaction>
</comment>
<evidence type="ECO:0000259" key="11">
    <source>
        <dbReference type="PROSITE" id="PS51194"/>
    </source>
</evidence>
<keyword evidence="13" id="KW-1185">Reference proteome</keyword>
<keyword evidence="4" id="KW-0378">Hydrolase</keyword>
<name>A0A5J4NZI9_9TREM</name>
<dbReference type="PROSITE" id="PS51194">
    <property type="entry name" value="HELICASE_CTER"/>
    <property type="match status" value="1"/>
</dbReference>
<protein>
    <submittedName>
        <fullName evidence="12">POLQ-like helicase</fullName>
    </submittedName>
</protein>
<evidence type="ECO:0000256" key="3">
    <source>
        <dbReference type="ARBA" id="ARBA00022763"/>
    </source>
</evidence>
<dbReference type="InterPro" id="IPR027417">
    <property type="entry name" value="P-loop_NTPase"/>
</dbReference>
<organism evidence="12 13">
    <name type="scientific">Paragonimus westermani</name>
    <dbReference type="NCBI Taxonomy" id="34504"/>
    <lineage>
        <taxon>Eukaryota</taxon>
        <taxon>Metazoa</taxon>
        <taxon>Spiralia</taxon>
        <taxon>Lophotrochozoa</taxon>
        <taxon>Platyhelminthes</taxon>
        <taxon>Trematoda</taxon>
        <taxon>Digenea</taxon>
        <taxon>Plagiorchiida</taxon>
        <taxon>Troglotremata</taxon>
        <taxon>Troglotrematidae</taxon>
        <taxon>Paragonimus</taxon>
    </lineage>
</organism>
<dbReference type="GO" id="GO:0003676">
    <property type="term" value="F:nucleic acid binding"/>
    <property type="evidence" value="ECO:0007669"/>
    <property type="project" value="InterPro"/>
</dbReference>
<dbReference type="InterPro" id="IPR050474">
    <property type="entry name" value="Hel308_SKI2-like"/>
</dbReference>
<evidence type="ECO:0000256" key="1">
    <source>
        <dbReference type="ARBA" id="ARBA00004123"/>
    </source>
</evidence>
<evidence type="ECO:0000256" key="5">
    <source>
        <dbReference type="ARBA" id="ARBA00022806"/>
    </source>
</evidence>
<evidence type="ECO:0000256" key="4">
    <source>
        <dbReference type="ARBA" id="ARBA00022801"/>
    </source>
</evidence>
<dbReference type="InterPro" id="IPR014001">
    <property type="entry name" value="Helicase_ATP-bd"/>
</dbReference>
<dbReference type="GO" id="GO:0005524">
    <property type="term" value="F:ATP binding"/>
    <property type="evidence" value="ECO:0007669"/>
    <property type="project" value="UniProtKB-KW"/>
</dbReference>
<dbReference type="PANTHER" id="PTHR47961:SF12">
    <property type="entry name" value="HELICASE POLQ-LIKE"/>
    <property type="match status" value="1"/>
</dbReference>
<dbReference type="CDD" id="cd18026">
    <property type="entry name" value="DEXHc_POLQ-like"/>
    <property type="match status" value="1"/>
</dbReference>
<evidence type="ECO:0000256" key="9">
    <source>
        <dbReference type="ARBA" id="ARBA00048988"/>
    </source>
</evidence>
<evidence type="ECO:0000313" key="12">
    <source>
        <dbReference type="EMBL" id="KAA3680702.1"/>
    </source>
</evidence>
<dbReference type="InterPro" id="IPR046931">
    <property type="entry name" value="HTH_61"/>
</dbReference>
<sequence length="686" mass="75554">MKVYDHTTCSTPIRHVYNFPDTITDSDKKLRSLVPSVLEETVVRPSSIPQNFASYFGLDAIGNREPSSFYGLSTRVCELLAEQRGITSLYDWQKECLNMTSVSNGTNLVYSLPTSGGKTLVAEILMLQELLLREKNVLFILPFVSIVQEKVRSLTSMGLELGFWVEEYAGNRGRIPPIKRQGSHSVLIATIEKAHSIVNALIDSKSLSDIGLAIVDELHMIGEGGSRGACLEMTLTKLRLVSPKTRIIGMSATLANMSDLTRFLNAELYTSTFRPVKLVQYVKLGDHLFELDNPDQTGRDLVESPKELFAGRLVHRRMVHFQYTKQMQARDPDHLVGLVAETLMGHSVLDVKSGRDTPQRRFSCLVFCPTKVHCENTARMLAELLPPSACFPSSAAQELVQRRADLLTNLRVDNIPDHESSNTDSVAQVGMCCPVLSVTVPRGVAYHHGGLTQEERSALEEAYSDGTLSVLCCTSTLAAGVNLPARRVIIRKPYIGSAFLSGTQYQQIIGRAGRAGLDSIGESVTILQPTDRINFVRMLESIPRIPVTSSASPTSLSGCATSVASLCTSCLLYENGKGMRQLLLSLIGLQIATTFRDVMSAVQLTLFAVQANTECGNLVEQVVRAELQTLINKDLLLVTLDGSFLERSPFRTMRGRLENVQFQVTSSLVPVLVTTVLSRFLHRLCL</sequence>
<evidence type="ECO:0000256" key="6">
    <source>
        <dbReference type="ARBA" id="ARBA00022840"/>
    </source>
</evidence>
<evidence type="ECO:0000256" key="7">
    <source>
        <dbReference type="ARBA" id="ARBA00023204"/>
    </source>
</evidence>
<dbReference type="InterPro" id="IPR001650">
    <property type="entry name" value="Helicase_C-like"/>
</dbReference>
<accession>A0A5J4NZI9</accession>